<reference evidence="6 7" key="1">
    <citation type="submission" date="2017-10" db="EMBL/GenBank/DDBJ databases">
        <title>Sedimentibacterium mangrovi gen. nov., sp. nov., a novel member of family Phyllobacteriacea isolated from mangrove sediment.</title>
        <authorList>
            <person name="Liao H."/>
            <person name="Tian Y."/>
        </authorList>
    </citation>
    <scope>NUCLEOTIDE SEQUENCE [LARGE SCALE GENOMIC DNA]</scope>
    <source>
        <strain evidence="6 7">X9-2-2</strain>
    </source>
</reference>
<dbReference type="GO" id="GO:0045892">
    <property type="term" value="P:negative regulation of DNA-templated transcription"/>
    <property type="evidence" value="ECO:0007669"/>
    <property type="project" value="TreeGrafter"/>
</dbReference>
<evidence type="ECO:0000256" key="1">
    <source>
        <dbReference type="ARBA" id="ARBA00023015"/>
    </source>
</evidence>
<dbReference type="Gene3D" id="3.30.450.40">
    <property type="match status" value="1"/>
</dbReference>
<dbReference type="GO" id="GO:0003700">
    <property type="term" value="F:DNA-binding transcription factor activity"/>
    <property type="evidence" value="ECO:0007669"/>
    <property type="project" value="TreeGrafter"/>
</dbReference>
<evidence type="ECO:0000256" key="2">
    <source>
        <dbReference type="ARBA" id="ARBA00023125"/>
    </source>
</evidence>
<dbReference type="Pfam" id="PF01614">
    <property type="entry name" value="IclR_C"/>
    <property type="match status" value="1"/>
</dbReference>
<dbReference type="SMART" id="SM00346">
    <property type="entry name" value="HTH_ICLR"/>
    <property type="match status" value="1"/>
</dbReference>
<dbReference type="AlphaFoldDB" id="A0A2G1QPG0"/>
<keyword evidence="2" id="KW-0238">DNA-binding</keyword>
<evidence type="ECO:0000259" key="4">
    <source>
        <dbReference type="PROSITE" id="PS51077"/>
    </source>
</evidence>
<keyword evidence="7" id="KW-1185">Reference proteome</keyword>
<dbReference type="InterPro" id="IPR036388">
    <property type="entry name" value="WH-like_DNA-bd_sf"/>
</dbReference>
<feature type="domain" description="IclR-ED" evidence="5">
    <location>
        <begin position="128"/>
        <end position="311"/>
    </location>
</feature>
<sequence length="312" mass="33561">MRPWDHSPALAQAIVADSSRFAERNSVLLLFDLLICTGRRMSTTGHGMDGDELSAGPRSGDRKFVTALARGLEVLRAFRVRDHFLGNQEIAERTGLPKPTVTRLTYTLCELGYLTKVHRLNKYRLAPQAIALGYSALAGLGIRQLARPVAKAAADRLSAPIAMGVLDRNRALYIDISRGSSTFTVQLDVGSRVPLAKTAMGWSLIAAMPEAERQPVYAGLAERYGPEWPALRSVIDGAIVEFSDKGFVTSSGTWRSDINAVGTALVAADGTGIYGFNCGGPPHQFTTEAMNTVYGPAMVGLVNEIQALLNGL</sequence>
<dbReference type="InterPro" id="IPR050707">
    <property type="entry name" value="HTH_MetabolicPath_Reg"/>
</dbReference>
<feature type="domain" description="HTH iclR-type" evidence="4">
    <location>
        <begin position="65"/>
        <end position="127"/>
    </location>
</feature>
<gene>
    <name evidence="6" type="ORF">CSC94_10230</name>
</gene>
<evidence type="ECO:0000256" key="3">
    <source>
        <dbReference type="ARBA" id="ARBA00023163"/>
    </source>
</evidence>
<proteinExistence type="predicted"/>
<dbReference type="EMBL" id="PDVP01000004">
    <property type="protein sequence ID" value="PHP67403.1"/>
    <property type="molecule type" value="Genomic_DNA"/>
</dbReference>
<accession>A0A2G1QPG0</accession>
<dbReference type="Gene3D" id="1.10.10.10">
    <property type="entry name" value="Winged helix-like DNA-binding domain superfamily/Winged helix DNA-binding domain"/>
    <property type="match status" value="1"/>
</dbReference>
<dbReference type="PANTHER" id="PTHR30136:SF33">
    <property type="entry name" value="TRANSCRIPTIONAL REGULATORY PROTEIN"/>
    <property type="match status" value="1"/>
</dbReference>
<dbReference type="InterPro" id="IPR005471">
    <property type="entry name" value="Tscrpt_reg_IclR_N"/>
</dbReference>
<dbReference type="InterPro" id="IPR029016">
    <property type="entry name" value="GAF-like_dom_sf"/>
</dbReference>
<dbReference type="GO" id="GO:0003677">
    <property type="term" value="F:DNA binding"/>
    <property type="evidence" value="ECO:0007669"/>
    <property type="project" value="UniProtKB-KW"/>
</dbReference>
<dbReference type="InterPro" id="IPR036390">
    <property type="entry name" value="WH_DNA-bd_sf"/>
</dbReference>
<keyword evidence="1" id="KW-0805">Transcription regulation</keyword>
<dbReference type="PROSITE" id="PS51078">
    <property type="entry name" value="ICLR_ED"/>
    <property type="match status" value="1"/>
</dbReference>
<dbReference type="InterPro" id="IPR014757">
    <property type="entry name" value="Tscrpt_reg_IclR_C"/>
</dbReference>
<comment type="caution">
    <text evidence="6">The sequence shown here is derived from an EMBL/GenBank/DDBJ whole genome shotgun (WGS) entry which is preliminary data.</text>
</comment>
<dbReference type="Pfam" id="PF09339">
    <property type="entry name" value="HTH_IclR"/>
    <property type="match status" value="1"/>
</dbReference>
<protein>
    <submittedName>
        <fullName evidence="6">IclR family transcriptional regulator</fullName>
    </submittedName>
</protein>
<keyword evidence="3" id="KW-0804">Transcription</keyword>
<dbReference type="PROSITE" id="PS51077">
    <property type="entry name" value="HTH_ICLR"/>
    <property type="match status" value="1"/>
</dbReference>
<dbReference type="PANTHER" id="PTHR30136">
    <property type="entry name" value="HELIX-TURN-HELIX TRANSCRIPTIONAL REGULATOR, ICLR FAMILY"/>
    <property type="match status" value="1"/>
</dbReference>
<dbReference type="Proteomes" id="UP000221168">
    <property type="component" value="Unassembled WGS sequence"/>
</dbReference>
<name>A0A2G1QPG0_9HYPH</name>
<evidence type="ECO:0000313" key="7">
    <source>
        <dbReference type="Proteomes" id="UP000221168"/>
    </source>
</evidence>
<organism evidence="6 7">
    <name type="scientific">Zhengella mangrovi</name>
    <dbReference type="NCBI Taxonomy" id="1982044"/>
    <lineage>
        <taxon>Bacteria</taxon>
        <taxon>Pseudomonadati</taxon>
        <taxon>Pseudomonadota</taxon>
        <taxon>Alphaproteobacteria</taxon>
        <taxon>Hyphomicrobiales</taxon>
        <taxon>Notoacmeibacteraceae</taxon>
        <taxon>Zhengella</taxon>
    </lineage>
</organism>
<dbReference type="SUPFAM" id="SSF55781">
    <property type="entry name" value="GAF domain-like"/>
    <property type="match status" value="1"/>
</dbReference>
<evidence type="ECO:0000259" key="5">
    <source>
        <dbReference type="PROSITE" id="PS51078"/>
    </source>
</evidence>
<dbReference type="SUPFAM" id="SSF46785">
    <property type="entry name" value="Winged helix' DNA-binding domain"/>
    <property type="match status" value="1"/>
</dbReference>
<evidence type="ECO:0000313" key="6">
    <source>
        <dbReference type="EMBL" id="PHP67403.1"/>
    </source>
</evidence>